<dbReference type="Pfam" id="PF00398">
    <property type="entry name" value="RrnaAD"/>
    <property type="match status" value="1"/>
</dbReference>
<dbReference type="EMBL" id="NGKC01000003">
    <property type="protein sequence ID" value="RSU13289.1"/>
    <property type="molecule type" value="Genomic_DNA"/>
</dbReference>
<reference evidence="9 10" key="1">
    <citation type="submission" date="2017-05" db="EMBL/GenBank/DDBJ databases">
        <title>Vagococcus spp. assemblies.</title>
        <authorList>
            <person name="Gulvik C.A."/>
        </authorList>
    </citation>
    <scope>NUCLEOTIDE SEQUENCE [LARGE SCALE GENOMIC DNA]</scope>
    <source>
        <strain evidence="9 10">LMG 24798</strain>
    </source>
</reference>
<feature type="domain" description="Ribosomal RNA adenine methylase transferase N-terminal" evidence="8">
    <location>
        <begin position="18"/>
        <end position="180"/>
    </location>
</feature>
<evidence type="ECO:0000256" key="4">
    <source>
        <dbReference type="ARBA" id="ARBA00022691"/>
    </source>
</evidence>
<proteinExistence type="inferred from homology"/>
<protein>
    <recommendedName>
        <fullName evidence="1">23S rRNA (adenine(2085)-N(6))-dimethyltransferase</fullName>
        <ecNumber evidence="1">2.1.1.184</ecNumber>
    </recommendedName>
</protein>
<evidence type="ECO:0000256" key="7">
    <source>
        <dbReference type="PROSITE-ProRule" id="PRU01026"/>
    </source>
</evidence>
<dbReference type="PANTHER" id="PTHR11727:SF7">
    <property type="entry name" value="DIMETHYLADENOSINE TRANSFERASE-RELATED"/>
    <property type="match status" value="1"/>
</dbReference>
<dbReference type="GO" id="GO:0005829">
    <property type="term" value="C:cytosol"/>
    <property type="evidence" value="ECO:0007669"/>
    <property type="project" value="TreeGrafter"/>
</dbReference>
<comment type="similarity">
    <text evidence="7">Belongs to the class I-like SAM-binding methyltransferase superfamily. rRNA adenine N(6)-methyltransferase family.</text>
</comment>
<comment type="caution">
    <text evidence="9">The sequence shown here is derived from an EMBL/GenBank/DDBJ whole genome shotgun (WGS) entry which is preliminary data.</text>
</comment>
<evidence type="ECO:0000256" key="6">
    <source>
        <dbReference type="ARBA" id="ARBA00049167"/>
    </source>
</evidence>
<comment type="catalytic activity">
    <reaction evidence="6">
        <text>adenosine(2085) in 23S rRNA + 2 S-adenosyl-L-methionine = N(6)-dimethyladenosine(2085) in 23S rRNA + 2 S-adenosyl-L-homocysteine + 2 H(+)</text>
        <dbReference type="Rhea" id="RHEA:42784"/>
        <dbReference type="Rhea" id="RHEA-COMP:10237"/>
        <dbReference type="Rhea" id="RHEA-COMP:10238"/>
        <dbReference type="ChEBI" id="CHEBI:15378"/>
        <dbReference type="ChEBI" id="CHEBI:57856"/>
        <dbReference type="ChEBI" id="CHEBI:59789"/>
        <dbReference type="ChEBI" id="CHEBI:74411"/>
        <dbReference type="ChEBI" id="CHEBI:74493"/>
        <dbReference type="EC" id="2.1.1.184"/>
    </reaction>
</comment>
<gene>
    <name evidence="9" type="ORF">CBF27_03655</name>
</gene>
<feature type="binding site" evidence="7">
    <location>
        <position position="101"/>
    </location>
    <ligand>
        <name>S-adenosyl-L-methionine</name>
        <dbReference type="ChEBI" id="CHEBI:59789"/>
    </ligand>
</feature>
<dbReference type="InterPro" id="IPR001737">
    <property type="entry name" value="KsgA/Erm"/>
</dbReference>
<keyword evidence="4 7" id="KW-0949">S-adenosyl-L-methionine</keyword>
<dbReference type="PROSITE" id="PS51689">
    <property type="entry name" value="SAM_RNA_A_N6_MT"/>
    <property type="match status" value="1"/>
</dbReference>
<evidence type="ECO:0000259" key="8">
    <source>
        <dbReference type="SMART" id="SM00650"/>
    </source>
</evidence>
<dbReference type="Proteomes" id="UP000286773">
    <property type="component" value="Unassembled WGS sequence"/>
</dbReference>
<evidence type="ECO:0000313" key="9">
    <source>
        <dbReference type="EMBL" id="RSU13289.1"/>
    </source>
</evidence>
<evidence type="ECO:0000256" key="5">
    <source>
        <dbReference type="ARBA" id="ARBA00022884"/>
    </source>
</evidence>
<dbReference type="CDD" id="cd02440">
    <property type="entry name" value="AdoMet_MTases"/>
    <property type="match status" value="1"/>
</dbReference>
<dbReference type="GO" id="GO:0003723">
    <property type="term" value="F:RNA binding"/>
    <property type="evidence" value="ECO:0007669"/>
    <property type="project" value="UniProtKB-UniRule"/>
</dbReference>
<keyword evidence="5 7" id="KW-0694">RNA-binding</keyword>
<sequence>MNRINIKYSQNFITSKRNINKILKNINLNEEDNVFEIGSGKGHTTLELAKICNHVTAIEIDPDLCLATQQKLVHQRNFQIVNQDILKFKFPKNIRYKIYGNIPYNISTDIIRKIVFESTAVESYLIVEYGFAKRLLDIKRALALLLMTEVDISILRMVPREYFHPQPKVNSSLILLKRLTSKISYKDRKMYENFVKKWVNKEYRKLFTKNQFNKALKHAKVVDLNNISFEQFLSIFNSYKLFNNQNNIKDY</sequence>
<organism evidence="9 10">
    <name type="scientific">Vagococcus acidifermentans</name>
    <dbReference type="NCBI Taxonomy" id="564710"/>
    <lineage>
        <taxon>Bacteria</taxon>
        <taxon>Bacillati</taxon>
        <taxon>Bacillota</taxon>
        <taxon>Bacilli</taxon>
        <taxon>Lactobacillales</taxon>
        <taxon>Enterococcaceae</taxon>
        <taxon>Vagococcus</taxon>
    </lineage>
</organism>
<evidence type="ECO:0000313" key="10">
    <source>
        <dbReference type="Proteomes" id="UP000286773"/>
    </source>
</evidence>
<feature type="binding site" evidence="7">
    <location>
        <position position="11"/>
    </location>
    <ligand>
        <name>S-adenosyl-L-methionine</name>
        <dbReference type="ChEBI" id="CHEBI:59789"/>
    </ligand>
</feature>
<dbReference type="EC" id="2.1.1.184" evidence="1"/>
<dbReference type="Gene3D" id="3.40.50.150">
    <property type="entry name" value="Vaccinia Virus protein VP39"/>
    <property type="match status" value="1"/>
</dbReference>
<feature type="binding site" evidence="7">
    <location>
        <position position="84"/>
    </location>
    <ligand>
        <name>S-adenosyl-L-methionine</name>
        <dbReference type="ChEBI" id="CHEBI:59789"/>
    </ligand>
</feature>
<feature type="binding site" evidence="7">
    <location>
        <position position="13"/>
    </location>
    <ligand>
        <name>S-adenosyl-L-methionine</name>
        <dbReference type="ChEBI" id="CHEBI:59789"/>
    </ligand>
</feature>
<dbReference type="InterPro" id="IPR023165">
    <property type="entry name" value="rRNA_Ade_diMease-like_C"/>
</dbReference>
<keyword evidence="3 7" id="KW-0808">Transferase</keyword>
<keyword evidence="10" id="KW-1185">Reference proteome</keyword>
<evidence type="ECO:0000256" key="2">
    <source>
        <dbReference type="ARBA" id="ARBA00022603"/>
    </source>
</evidence>
<dbReference type="InterPro" id="IPR029063">
    <property type="entry name" value="SAM-dependent_MTases_sf"/>
</dbReference>
<dbReference type="RefSeq" id="WP_126812549.1">
    <property type="nucleotide sequence ID" value="NZ_NGKC01000003.1"/>
</dbReference>
<keyword evidence="2 7" id="KW-0489">Methyltransferase</keyword>
<dbReference type="OrthoDB" id="9786598at2"/>
<name>A0A430AZ20_9ENTE</name>
<dbReference type="InterPro" id="IPR020598">
    <property type="entry name" value="rRNA_Ade_methylase_Trfase_N"/>
</dbReference>
<dbReference type="GO" id="GO:0052910">
    <property type="term" value="F:23S rRNA (adenine(2085)-N(6))-dimethyltransferase activity"/>
    <property type="evidence" value="ECO:0007669"/>
    <property type="project" value="UniProtKB-EC"/>
</dbReference>
<dbReference type="SMART" id="SM00650">
    <property type="entry name" value="rADc"/>
    <property type="match status" value="1"/>
</dbReference>
<dbReference type="PANTHER" id="PTHR11727">
    <property type="entry name" value="DIMETHYLADENOSINE TRANSFERASE"/>
    <property type="match status" value="1"/>
</dbReference>
<dbReference type="Gene3D" id="1.10.8.100">
    <property type="entry name" value="Ribosomal RNA adenine dimethylase-like, domain 2"/>
    <property type="match status" value="1"/>
</dbReference>
<accession>A0A430AZ20</accession>
<evidence type="ECO:0000256" key="1">
    <source>
        <dbReference type="ARBA" id="ARBA00012304"/>
    </source>
</evidence>
<dbReference type="NCBIfam" id="NF000499">
    <property type="entry name" value="Erm23S_rRNA_broad"/>
    <property type="match status" value="1"/>
</dbReference>
<dbReference type="AlphaFoldDB" id="A0A430AZ20"/>
<dbReference type="SUPFAM" id="SSF53335">
    <property type="entry name" value="S-adenosyl-L-methionine-dependent methyltransferases"/>
    <property type="match status" value="1"/>
</dbReference>
<evidence type="ECO:0000256" key="3">
    <source>
        <dbReference type="ARBA" id="ARBA00022679"/>
    </source>
</evidence>
<feature type="binding site" evidence="7">
    <location>
        <position position="38"/>
    </location>
    <ligand>
        <name>S-adenosyl-L-methionine</name>
        <dbReference type="ChEBI" id="CHEBI:59789"/>
    </ligand>
</feature>
<dbReference type="GO" id="GO:0000179">
    <property type="term" value="F:rRNA (adenine-N6,N6-)-dimethyltransferase activity"/>
    <property type="evidence" value="ECO:0007669"/>
    <property type="project" value="UniProtKB-UniRule"/>
</dbReference>
<feature type="binding site" evidence="7">
    <location>
        <position position="59"/>
    </location>
    <ligand>
        <name>S-adenosyl-L-methionine</name>
        <dbReference type="ChEBI" id="CHEBI:59789"/>
    </ligand>
</feature>